<accession>W1NUZ5</accession>
<name>W1NUZ5_AMBTC</name>
<protein>
    <recommendedName>
        <fullName evidence="3">Protein kinase domain-containing protein</fullName>
    </recommendedName>
</protein>
<evidence type="ECO:0000313" key="1">
    <source>
        <dbReference type="EMBL" id="ERM99427.1"/>
    </source>
</evidence>
<dbReference type="HOGENOM" id="CLU_1637701_0_0_1"/>
<dbReference type="eggNOG" id="KOG0192">
    <property type="taxonomic scope" value="Eukaryota"/>
</dbReference>
<dbReference type="Gene3D" id="3.30.200.20">
    <property type="entry name" value="Phosphorylase Kinase, domain 1"/>
    <property type="match status" value="1"/>
</dbReference>
<gene>
    <name evidence="1" type="ORF">AMTR_s00131p00078100</name>
</gene>
<proteinExistence type="predicted"/>
<sequence>MAAYDPNSSTNFTEAFYRQLGQSSHMSANNAMSLQTNDRAAPIVTTGVDNIIGSNTFRVTMFMAHEHISGNPSNTQGHNIVQARDHGHSSSSDNLASALMDDNHPVEGLRHFKEWTLDLRNLQMCIPFARGAFGHLYRATYNGEEVVVKIIERPNDDRERSN</sequence>
<dbReference type="EMBL" id="KI395019">
    <property type="protein sequence ID" value="ERM99427.1"/>
    <property type="molecule type" value="Genomic_DNA"/>
</dbReference>
<keyword evidence="2" id="KW-1185">Reference proteome</keyword>
<evidence type="ECO:0000313" key="2">
    <source>
        <dbReference type="Proteomes" id="UP000017836"/>
    </source>
</evidence>
<dbReference type="AlphaFoldDB" id="W1NUZ5"/>
<organism evidence="1 2">
    <name type="scientific">Amborella trichopoda</name>
    <dbReference type="NCBI Taxonomy" id="13333"/>
    <lineage>
        <taxon>Eukaryota</taxon>
        <taxon>Viridiplantae</taxon>
        <taxon>Streptophyta</taxon>
        <taxon>Embryophyta</taxon>
        <taxon>Tracheophyta</taxon>
        <taxon>Spermatophyta</taxon>
        <taxon>Magnoliopsida</taxon>
        <taxon>Amborellales</taxon>
        <taxon>Amborellaceae</taxon>
        <taxon>Amborella</taxon>
    </lineage>
</organism>
<dbReference type="Proteomes" id="UP000017836">
    <property type="component" value="Unassembled WGS sequence"/>
</dbReference>
<evidence type="ECO:0008006" key="3">
    <source>
        <dbReference type="Google" id="ProtNLM"/>
    </source>
</evidence>
<dbReference type="Gramene" id="ERM99427">
    <property type="protein sequence ID" value="ERM99427"/>
    <property type="gene ID" value="AMTR_s00131p00078100"/>
</dbReference>
<reference evidence="2" key="1">
    <citation type="journal article" date="2013" name="Science">
        <title>The Amborella genome and the evolution of flowering plants.</title>
        <authorList>
            <consortium name="Amborella Genome Project"/>
        </authorList>
    </citation>
    <scope>NUCLEOTIDE SEQUENCE [LARGE SCALE GENOMIC DNA]</scope>
</reference>